<dbReference type="EMBL" id="UINC01211023">
    <property type="protein sequence ID" value="SVE34743.1"/>
    <property type="molecule type" value="Genomic_DNA"/>
</dbReference>
<dbReference type="AlphaFoldDB" id="A0A383CRR5"/>
<protein>
    <recommendedName>
        <fullName evidence="1">IstB-like ATP-binding domain-containing protein</fullName>
    </recommendedName>
</protein>
<evidence type="ECO:0000313" key="2">
    <source>
        <dbReference type="EMBL" id="SVE34743.1"/>
    </source>
</evidence>
<dbReference type="InterPro" id="IPR027417">
    <property type="entry name" value="P-loop_NTPase"/>
</dbReference>
<sequence length="78" mass="8387">MYLNHLSSLWGPPYSTGLWCLNWPGVMAVGNSGTGKNYIALGHGIAACQRGLSVGFIIVAALVQALIEARDEQRLLNM</sequence>
<proteinExistence type="predicted"/>
<dbReference type="InterPro" id="IPR002611">
    <property type="entry name" value="IstB_ATP-bd"/>
</dbReference>
<evidence type="ECO:0000259" key="1">
    <source>
        <dbReference type="Pfam" id="PF01695"/>
    </source>
</evidence>
<dbReference type="Gene3D" id="3.40.50.300">
    <property type="entry name" value="P-loop containing nucleotide triphosphate hydrolases"/>
    <property type="match status" value="1"/>
</dbReference>
<name>A0A383CRR5_9ZZZZ</name>
<gene>
    <name evidence="2" type="ORF">METZ01_LOCUS487597</name>
</gene>
<feature type="domain" description="IstB-like ATP-binding" evidence="1">
    <location>
        <begin position="26"/>
        <end position="75"/>
    </location>
</feature>
<dbReference type="Pfam" id="PF01695">
    <property type="entry name" value="IstB_IS21"/>
    <property type="match status" value="1"/>
</dbReference>
<organism evidence="2">
    <name type="scientific">marine metagenome</name>
    <dbReference type="NCBI Taxonomy" id="408172"/>
    <lineage>
        <taxon>unclassified sequences</taxon>
        <taxon>metagenomes</taxon>
        <taxon>ecological metagenomes</taxon>
    </lineage>
</organism>
<dbReference type="GO" id="GO:0005524">
    <property type="term" value="F:ATP binding"/>
    <property type="evidence" value="ECO:0007669"/>
    <property type="project" value="InterPro"/>
</dbReference>
<accession>A0A383CRR5</accession>
<reference evidence="2" key="1">
    <citation type="submission" date="2018-05" db="EMBL/GenBank/DDBJ databases">
        <authorList>
            <person name="Lanie J.A."/>
            <person name="Ng W.-L."/>
            <person name="Kazmierczak K.M."/>
            <person name="Andrzejewski T.M."/>
            <person name="Davidsen T.M."/>
            <person name="Wayne K.J."/>
            <person name="Tettelin H."/>
            <person name="Glass J.I."/>
            <person name="Rusch D."/>
            <person name="Podicherti R."/>
            <person name="Tsui H.-C.T."/>
            <person name="Winkler M.E."/>
        </authorList>
    </citation>
    <scope>NUCLEOTIDE SEQUENCE</scope>
</reference>